<evidence type="ECO:0000313" key="2">
    <source>
        <dbReference type="Proteomes" id="UP000195062"/>
    </source>
</evidence>
<dbReference type="AlphaFoldDB" id="A0A251XJC8"/>
<organism evidence="1 2">
    <name type="scientific">Clavibacter michiganensis subsp. michiganensis</name>
    <dbReference type="NCBI Taxonomy" id="33013"/>
    <lineage>
        <taxon>Bacteria</taxon>
        <taxon>Bacillati</taxon>
        <taxon>Actinomycetota</taxon>
        <taxon>Actinomycetes</taxon>
        <taxon>Micrococcales</taxon>
        <taxon>Microbacteriaceae</taxon>
        <taxon>Clavibacter</taxon>
    </lineage>
</organism>
<proteinExistence type="predicted"/>
<dbReference type="EMBL" id="MDHH01000001">
    <property type="protein sequence ID" value="OUE03625.1"/>
    <property type="molecule type" value="Genomic_DNA"/>
</dbReference>
<reference evidence="1 2" key="1">
    <citation type="submission" date="2016-08" db="EMBL/GenBank/DDBJ databases">
        <title>Genome sequence of Clavibacter michiganensis subsp. michiganensis strain CASJ007.</title>
        <authorList>
            <person name="Thapa S.P."/>
            <person name="Coaker G."/>
        </authorList>
    </citation>
    <scope>NUCLEOTIDE SEQUENCE [LARGE SCALE GENOMIC DNA]</scope>
    <source>
        <strain evidence="1">CASJ007</strain>
    </source>
</reference>
<name>A0A251XJC8_CLAMM</name>
<comment type="caution">
    <text evidence="1">The sequence shown here is derived from an EMBL/GenBank/DDBJ whole genome shotgun (WGS) entry which is preliminary data.</text>
</comment>
<evidence type="ECO:0000313" key="1">
    <source>
        <dbReference type="EMBL" id="OUE03625.1"/>
    </source>
</evidence>
<sequence length="38" mass="4098">MKMLALMRTTYSTRTLVMITSVVALISLALGWGVNAIA</sequence>
<protein>
    <submittedName>
        <fullName evidence="1">Uncharacterized protein</fullName>
    </submittedName>
</protein>
<keyword evidence="2" id="KW-1185">Reference proteome</keyword>
<dbReference type="Proteomes" id="UP000195062">
    <property type="component" value="Unassembled WGS sequence"/>
</dbReference>
<accession>A0A251XJC8</accession>
<gene>
    <name evidence="1" type="ORF">CMMCAS07_01660</name>
</gene>